<accession>E4ZQP6</accession>
<dbReference type="Proteomes" id="UP000002668">
    <property type="component" value="Genome"/>
</dbReference>
<dbReference type="EMBL" id="FP929116">
    <property type="protein sequence ID" value="CBX94051.1"/>
    <property type="molecule type" value="Genomic_DNA"/>
</dbReference>
<dbReference type="VEuPathDB" id="FungiDB:LEMA_P037250.1"/>
<organism evidence="3">
    <name type="scientific">Leptosphaeria maculans (strain JN3 / isolate v23.1.3 / race Av1-4-5-6-7-8)</name>
    <name type="common">Blackleg fungus</name>
    <name type="synonym">Phoma lingam</name>
    <dbReference type="NCBI Taxonomy" id="985895"/>
    <lineage>
        <taxon>Eukaryota</taxon>
        <taxon>Fungi</taxon>
        <taxon>Dikarya</taxon>
        <taxon>Ascomycota</taxon>
        <taxon>Pezizomycotina</taxon>
        <taxon>Dothideomycetes</taxon>
        <taxon>Pleosporomycetidae</taxon>
        <taxon>Pleosporales</taxon>
        <taxon>Pleosporineae</taxon>
        <taxon>Leptosphaeriaceae</taxon>
        <taxon>Plenodomus</taxon>
        <taxon>Plenodomus lingam/Leptosphaeria maculans species complex</taxon>
    </lineage>
</organism>
<dbReference type="GeneID" id="13283213"/>
<reference evidence="3" key="1">
    <citation type="journal article" date="2011" name="Nat. Commun.">
        <title>Effector diversification within compartments of the Leptosphaeria maculans genome affected by Repeat-Induced Point mutations.</title>
        <authorList>
            <person name="Rouxel T."/>
            <person name="Grandaubert J."/>
            <person name="Hane J.K."/>
            <person name="Hoede C."/>
            <person name="van de Wouw A.P."/>
            <person name="Couloux A."/>
            <person name="Dominguez V."/>
            <person name="Anthouard V."/>
            <person name="Bally P."/>
            <person name="Bourras S."/>
            <person name="Cozijnsen A.J."/>
            <person name="Ciuffetti L.M."/>
            <person name="Degrave A."/>
            <person name="Dilmaghani A."/>
            <person name="Duret L."/>
            <person name="Fudal I."/>
            <person name="Goodwin S.B."/>
            <person name="Gout L."/>
            <person name="Glaser N."/>
            <person name="Linglin J."/>
            <person name="Kema G.H.J."/>
            <person name="Lapalu N."/>
            <person name="Lawrence C.B."/>
            <person name="May K."/>
            <person name="Meyer M."/>
            <person name="Ollivier B."/>
            <person name="Poulain J."/>
            <person name="Schoch C.L."/>
            <person name="Simon A."/>
            <person name="Spatafora J.W."/>
            <person name="Stachowiak A."/>
            <person name="Turgeon B.G."/>
            <person name="Tyler B.M."/>
            <person name="Vincent D."/>
            <person name="Weissenbach J."/>
            <person name="Amselem J."/>
            <person name="Quesneville H."/>
            <person name="Oliver R.P."/>
            <person name="Wincker P."/>
            <person name="Balesdent M.-H."/>
            <person name="Howlett B.J."/>
        </authorList>
    </citation>
    <scope>NUCLEOTIDE SEQUENCE [LARGE SCALE GENOMIC DNA]</scope>
    <source>
        <strain evidence="3">JN3 / isolate v23.1.3 / race Av1-4-5-6-7-8</strain>
    </source>
</reference>
<dbReference type="InParanoid" id="E4ZQP6"/>
<protein>
    <submittedName>
        <fullName evidence="2">Predicted protein</fullName>
    </submittedName>
</protein>
<sequence>MGHARNNYPADGDLSDRKRKRDVENDMHGLRTRGGGRPGIGEDNSNTADVDRASPRAATGANAIIPKRKQPCVLLR</sequence>
<gene>
    <name evidence="2" type="ORF">LEMA_P037250.1</name>
</gene>
<dbReference type="AlphaFoldDB" id="E4ZQP6"/>
<evidence type="ECO:0000256" key="1">
    <source>
        <dbReference type="SAM" id="MobiDB-lite"/>
    </source>
</evidence>
<proteinExistence type="predicted"/>
<evidence type="ECO:0000313" key="2">
    <source>
        <dbReference type="EMBL" id="CBX94051.1"/>
    </source>
</evidence>
<evidence type="ECO:0000313" key="3">
    <source>
        <dbReference type="Proteomes" id="UP000002668"/>
    </source>
</evidence>
<keyword evidence="3" id="KW-1185">Reference proteome</keyword>
<feature type="region of interest" description="Disordered" evidence="1">
    <location>
        <begin position="1"/>
        <end position="76"/>
    </location>
</feature>
<name>E4ZQP6_LEPMJ</name>
<dbReference type="HOGENOM" id="CLU_2654938_0_0_1"/>